<feature type="compositionally biased region" description="Pro residues" evidence="1">
    <location>
        <begin position="276"/>
        <end position="296"/>
    </location>
</feature>
<reference evidence="4" key="1">
    <citation type="submission" date="2025-08" db="UniProtKB">
        <authorList>
            <consortium name="RefSeq"/>
        </authorList>
    </citation>
    <scope>IDENTIFICATION</scope>
    <source>
        <tissue evidence="4">Muscle</tissue>
    </source>
</reference>
<accession>A0A7R5KSH6</accession>
<protein>
    <submittedName>
        <fullName evidence="4">Homologous recombination OB-fold protein isoform X1</fullName>
    </submittedName>
</protein>
<name>A0A7R5KSH6_9PASS</name>
<dbReference type="Proteomes" id="UP000504627">
    <property type="component" value="Unplaced"/>
</dbReference>
<feature type="domain" description="Homologous recombination OB-fold protein OB-fold" evidence="2">
    <location>
        <begin position="445"/>
        <end position="528"/>
    </location>
</feature>
<dbReference type="AlphaFoldDB" id="A0A7R5KSH6"/>
<feature type="region of interest" description="Disordered" evidence="1">
    <location>
        <begin position="53"/>
        <end position="318"/>
    </location>
</feature>
<evidence type="ECO:0000313" key="4">
    <source>
        <dbReference type="RefSeq" id="XP_039239972.1"/>
    </source>
</evidence>
<feature type="compositionally biased region" description="Basic residues" evidence="1">
    <location>
        <begin position="72"/>
        <end position="103"/>
    </location>
</feature>
<evidence type="ECO:0000259" key="2">
    <source>
        <dbReference type="Pfam" id="PF15072"/>
    </source>
</evidence>
<proteinExistence type="predicted"/>
<dbReference type="GO" id="GO:0000725">
    <property type="term" value="P:recombinational repair"/>
    <property type="evidence" value="ECO:0007669"/>
    <property type="project" value="InterPro"/>
</dbReference>
<organism evidence="3 4">
    <name type="scientific">Pipra filicauda</name>
    <name type="common">Wire-tailed manakin</name>
    <dbReference type="NCBI Taxonomy" id="649802"/>
    <lineage>
        <taxon>Eukaryota</taxon>
        <taxon>Metazoa</taxon>
        <taxon>Chordata</taxon>
        <taxon>Craniata</taxon>
        <taxon>Vertebrata</taxon>
        <taxon>Euteleostomi</taxon>
        <taxon>Archelosauria</taxon>
        <taxon>Archosauria</taxon>
        <taxon>Dinosauria</taxon>
        <taxon>Saurischia</taxon>
        <taxon>Theropoda</taxon>
        <taxon>Coelurosauria</taxon>
        <taxon>Aves</taxon>
        <taxon>Neognathae</taxon>
        <taxon>Neoaves</taxon>
        <taxon>Telluraves</taxon>
        <taxon>Australaves</taxon>
        <taxon>Passeriformes</taxon>
        <taxon>Pipridae</taxon>
        <taxon>Pipra</taxon>
    </lineage>
</organism>
<dbReference type="PANTHER" id="PTHR14523:SF1">
    <property type="entry name" value="HOMOLOGOUS RECOMBINATION OB-FOLD PROTEIN"/>
    <property type="match status" value="1"/>
</dbReference>
<feature type="region of interest" description="Disordered" evidence="1">
    <location>
        <begin position="377"/>
        <end position="404"/>
    </location>
</feature>
<dbReference type="InterPro" id="IPR058570">
    <property type="entry name" value="HROB_OB"/>
</dbReference>
<dbReference type="CTD" id="78995"/>
<evidence type="ECO:0000313" key="3">
    <source>
        <dbReference type="Proteomes" id="UP000504627"/>
    </source>
</evidence>
<dbReference type="Pfam" id="PF15072">
    <property type="entry name" value="HROB"/>
    <property type="match status" value="1"/>
</dbReference>
<evidence type="ECO:0000256" key="1">
    <source>
        <dbReference type="SAM" id="MobiDB-lite"/>
    </source>
</evidence>
<feature type="compositionally biased region" description="Low complexity" evidence="1">
    <location>
        <begin position="229"/>
        <end position="245"/>
    </location>
</feature>
<sequence>MGSEAPPHLVVPPVIPFSPLFPQSCRFQKLFGTDGELEDEDFLSAVEDAENQFVIPGYSSPSDAPVPPSKPHPSKPHPSKPHPSKPHPSKPHPSKPHPSKPHPSKPPTLRPLTGQGEHPAGFQGPPPRGAAPQDELDNELFLAACMELEGPAGAGAAPLPPGRGENPTRIRPGKENAQECGVPKKLRVGEEPIPSSRGVQDPLPTPKVVLRPSTAGSWTPRPPISMGKPGSSAGSGSIPAPGAPSLRPFQAPLGGSNSSSCPGVPWTPPALSSPQPQQPPRPPSQPPGSTEPPRPPLRMAAGFPNPTVVPNAPGPPNPPVVTNHLVQLVTAASKAPGMSPRVPPCRESRRFPGPAGILPQQHSGKLLEEILVSAPQTPAHGAVAKPRTEALPSSPLPTEEDFGKGPWLAMKTELGLDERDPGCFLHTYSVVMVLRKAALKQLPKNKVPSMAVMIKALTRSSAGAGAVFRDPTGEIQGTVHRLLLEERQSELRPGSVLLLRQVGVFSPSHRNHYLNVTPNNLLRIFPPEPEGGCSQRQVPAQAGLISDPPAQPPQGVPVPGDWGHSRTSGHSTEEHPGGFSLHPPSPGPRQEEPVGADGCDMDDLDGLLGELPEDFFSAPAQADCG</sequence>
<dbReference type="GeneID" id="113994729"/>
<dbReference type="RefSeq" id="XP_039239972.1">
    <property type="nucleotide sequence ID" value="XM_039384038.1"/>
</dbReference>
<keyword evidence="3" id="KW-1185">Reference proteome</keyword>
<gene>
    <name evidence="4" type="primary">HROB</name>
</gene>
<dbReference type="InParanoid" id="A0A7R5KSH6"/>
<feature type="compositionally biased region" description="Basic and acidic residues" evidence="1">
    <location>
        <begin position="166"/>
        <end position="177"/>
    </location>
</feature>
<dbReference type="InterPro" id="IPR028045">
    <property type="entry name" value="HROB"/>
</dbReference>
<feature type="compositionally biased region" description="Low complexity" evidence="1">
    <location>
        <begin position="147"/>
        <end position="157"/>
    </location>
</feature>
<dbReference type="PANTHER" id="PTHR14523">
    <property type="entry name" value="UNCHARACTERIZED PROTEIN C17ORF53 HOMOLOG"/>
    <property type="match status" value="1"/>
</dbReference>
<feature type="region of interest" description="Disordered" evidence="1">
    <location>
        <begin position="543"/>
        <end position="625"/>
    </location>
</feature>